<dbReference type="Proteomes" id="UP001302602">
    <property type="component" value="Unassembled WGS sequence"/>
</dbReference>
<dbReference type="Gene3D" id="3.90.1300.10">
    <property type="entry name" value="Amidase signature (AS) domain"/>
    <property type="match status" value="1"/>
</dbReference>
<sequence length="685" mass="76468">MALEVSNQKSEPTTFADAFFNYDFMNVGIIFMSSAGLDAAREMHRTFKPGGFAVVNYWRAITWMLLVMLVHKAFPGETAPFPARPATWTDGKLLRKVLVEVEFQDGNIRLEDHELPLIQTAPVADGPPEFVKLKDSIVNDFVQKVPEEYYIPQQFVDNPPKDVTGIARQSGIMTEEELDITEKYDASSLADAIRIRKLTAVAVVTAFAKRAIIAHQVSCCLVDWFMDEAVQRAKELDEYQASTDGTVGPLHGIPISLKEHIPLAGHYSAAGYVDTRVKDTEDCHMVAILRKLGAIFYCKTHQPQSLMHLETDSPYGRVLNPYNINLSAGGSTGGEAALIALRGSVLGIGTDIGGSIRGPSGFCGIYGFKPTSRMLPMHDFLHEGAAAELNILISAGPMSTTLKAMDFFMFALLHERPYLADPQLVPVPWKRLRIELEKKTPTKAEKTTPTKVEKNTPIKVGIMMHDGHIQPQPPVTRALEWAKAQLQLSPCFQVKPFMPYRTADAIKRIRKAYWPDGGKGTRQHLEATGEPMFPLTKHIIKDAEGPELTASEVHQQRLARDRFRFYFASHWTEQDVDVVICPVFVGPACAHDTAFYWNYTAFWNYVDYPAAVFPTPITALKKGDEDYAPSNKAPLSKECEHVRKMWAEGDFEGAPIALQIVARRYHDNQLFGALKDMQEALQLGD</sequence>
<name>A0AAN6Z5A3_9PEZI</name>
<dbReference type="AlphaFoldDB" id="A0AAN6Z5A3"/>
<dbReference type="GO" id="GO:0016787">
    <property type="term" value="F:hydrolase activity"/>
    <property type="evidence" value="ECO:0007669"/>
    <property type="project" value="UniProtKB-KW"/>
</dbReference>
<feature type="transmembrane region" description="Helical" evidence="3">
    <location>
        <begin position="20"/>
        <end position="40"/>
    </location>
</feature>
<dbReference type="SUPFAM" id="SSF75304">
    <property type="entry name" value="Amidase signature (AS) enzymes"/>
    <property type="match status" value="1"/>
</dbReference>
<gene>
    <name evidence="5" type="ORF">N657DRAFT_655856</name>
</gene>
<dbReference type="RefSeq" id="XP_062648460.1">
    <property type="nucleotide sequence ID" value="XM_062794637.1"/>
</dbReference>
<dbReference type="InterPro" id="IPR036928">
    <property type="entry name" value="AS_sf"/>
</dbReference>
<dbReference type="PANTHER" id="PTHR46072:SF4">
    <property type="entry name" value="AMIDASE C550.07-RELATED"/>
    <property type="match status" value="1"/>
</dbReference>
<keyword evidence="3" id="KW-0812">Transmembrane</keyword>
<keyword evidence="2" id="KW-0378">Hydrolase</keyword>
<evidence type="ECO:0000256" key="1">
    <source>
        <dbReference type="ARBA" id="ARBA00009199"/>
    </source>
</evidence>
<keyword evidence="3" id="KW-1133">Transmembrane helix</keyword>
<dbReference type="GeneID" id="87831406"/>
<reference evidence="5" key="2">
    <citation type="submission" date="2023-05" db="EMBL/GenBank/DDBJ databases">
        <authorList>
            <consortium name="Lawrence Berkeley National Laboratory"/>
            <person name="Steindorff A."/>
            <person name="Hensen N."/>
            <person name="Bonometti L."/>
            <person name="Westerberg I."/>
            <person name="Brannstrom I.O."/>
            <person name="Guillou S."/>
            <person name="Cros-Aarteil S."/>
            <person name="Calhoun S."/>
            <person name="Haridas S."/>
            <person name="Kuo A."/>
            <person name="Mondo S."/>
            <person name="Pangilinan J."/>
            <person name="Riley R."/>
            <person name="Labutti K."/>
            <person name="Andreopoulos B."/>
            <person name="Lipzen A."/>
            <person name="Chen C."/>
            <person name="Yanf M."/>
            <person name="Daum C."/>
            <person name="Ng V."/>
            <person name="Clum A."/>
            <person name="Ohm R."/>
            <person name="Martin F."/>
            <person name="Silar P."/>
            <person name="Natvig D."/>
            <person name="Lalanne C."/>
            <person name="Gautier V."/>
            <person name="Ament-Velasquez S.L."/>
            <person name="Kruys A."/>
            <person name="Hutchinson M.I."/>
            <person name="Powell A.J."/>
            <person name="Barry K."/>
            <person name="Miller A.N."/>
            <person name="Grigoriev I.V."/>
            <person name="Debuchy R."/>
            <person name="Gladieux P."/>
            <person name="Thoren M.H."/>
            <person name="Johannesson H."/>
        </authorList>
    </citation>
    <scope>NUCLEOTIDE SEQUENCE</scope>
    <source>
        <strain evidence="5">CBS 731.68</strain>
    </source>
</reference>
<reference evidence="5" key="1">
    <citation type="journal article" date="2023" name="Mol. Phylogenet. Evol.">
        <title>Genome-scale phylogeny and comparative genomics of the fungal order Sordariales.</title>
        <authorList>
            <person name="Hensen N."/>
            <person name="Bonometti L."/>
            <person name="Westerberg I."/>
            <person name="Brannstrom I.O."/>
            <person name="Guillou S."/>
            <person name="Cros-Aarteil S."/>
            <person name="Calhoun S."/>
            <person name="Haridas S."/>
            <person name="Kuo A."/>
            <person name="Mondo S."/>
            <person name="Pangilinan J."/>
            <person name="Riley R."/>
            <person name="LaButti K."/>
            <person name="Andreopoulos B."/>
            <person name="Lipzen A."/>
            <person name="Chen C."/>
            <person name="Yan M."/>
            <person name="Daum C."/>
            <person name="Ng V."/>
            <person name="Clum A."/>
            <person name="Steindorff A."/>
            <person name="Ohm R.A."/>
            <person name="Martin F."/>
            <person name="Silar P."/>
            <person name="Natvig D.O."/>
            <person name="Lalanne C."/>
            <person name="Gautier V."/>
            <person name="Ament-Velasquez S.L."/>
            <person name="Kruys A."/>
            <person name="Hutchinson M.I."/>
            <person name="Powell A.J."/>
            <person name="Barry K."/>
            <person name="Miller A.N."/>
            <person name="Grigoriev I.V."/>
            <person name="Debuchy R."/>
            <person name="Gladieux P."/>
            <person name="Hiltunen Thoren M."/>
            <person name="Johannesson H."/>
        </authorList>
    </citation>
    <scope>NUCLEOTIDE SEQUENCE</scope>
    <source>
        <strain evidence="5">CBS 731.68</strain>
    </source>
</reference>
<evidence type="ECO:0000313" key="5">
    <source>
        <dbReference type="EMBL" id="KAK4124689.1"/>
    </source>
</evidence>
<comment type="caution">
    <text evidence="5">The sequence shown here is derived from an EMBL/GenBank/DDBJ whole genome shotgun (WGS) entry which is preliminary data.</text>
</comment>
<accession>A0AAN6Z5A3</accession>
<protein>
    <submittedName>
        <fullName evidence="5">Amidase signature enzyme</fullName>
    </submittedName>
</protein>
<keyword evidence="6" id="KW-1185">Reference proteome</keyword>
<evidence type="ECO:0000256" key="3">
    <source>
        <dbReference type="SAM" id="Phobius"/>
    </source>
</evidence>
<evidence type="ECO:0000259" key="4">
    <source>
        <dbReference type="Pfam" id="PF01425"/>
    </source>
</evidence>
<feature type="transmembrane region" description="Helical" evidence="3">
    <location>
        <begin position="52"/>
        <end position="74"/>
    </location>
</feature>
<feature type="domain" description="Amidase" evidence="4">
    <location>
        <begin position="203"/>
        <end position="670"/>
    </location>
</feature>
<organism evidence="5 6">
    <name type="scientific">Parathielavia appendiculata</name>
    <dbReference type="NCBI Taxonomy" id="2587402"/>
    <lineage>
        <taxon>Eukaryota</taxon>
        <taxon>Fungi</taxon>
        <taxon>Dikarya</taxon>
        <taxon>Ascomycota</taxon>
        <taxon>Pezizomycotina</taxon>
        <taxon>Sordariomycetes</taxon>
        <taxon>Sordariomycetidae</taxon>
        <taxon>Sordariales</taxon>
        <taxon>Chaetomiaceae</taxon>
        <taxon>Parathielavia</taxon>
    </lineage>
</organism>
<evidence type="ECO:0000256" key="2">
    <source>
        <dbReference type="ARBA" id="ARBA00022801"/>
    </source>
</evidence>
<proteinExistence type="inferred from homology"/>
<dbReference type="Pfam" id="PF01425">
    <property type="entry name" value="Amidase"/>
    <property type="match status" value="1"/>
</dbReference>
<keyword evidence="3" id="KW-0472">Membrane</keyword>
<comment type="similarity">
    <text evidence="1">Belongs to the amidase family.</text>
</comment>
<dbReference type="InterPro" id="IPR023631">
    <property type="entry name" value="Amidase_dom"/>
</dbReference>
<dbReference type="PANTHER" id="PTHR46072">
    <property type="entry name" value="AMIDASE-RELATED-RELATED"/>
    <property type="match status" value="1"/>
</dbReference>
<evidence type="ECO:0000313" key="6">
    <source>
        <dbReference type="Proteomes" id="UP001302602"/>
    </source>
</evidence>
<dbReference type="EMBL" id="MU853227">
    <property type="protein sequence ID" value="KAK4124689.1"/>
    <property type="molecule type" value="Genomic_DNA"/>
</dbReference>